<keyword evidence="5" id="KW-0269">Exonuclease</keyword>
<organism evidence="9 10">
    <name type="scientific">Cannabis sativa</name>
    <name type="common">Hemp</name>
    <name type="synonym">Marijuana</name>
    <dbReference type="NCBI Taxonomy" id="3483"/>
    <lineage>
        <taxon>Eukaryota</taxon>
        <taxon>Viridiplantae</taxon>
        <taxon>Streptophyta</taxon>
        <taxon>Embryophyta</taxon>
        <taxon>Tracheophyta</taxon>
        <taxon>Spermatophyta</taxon>
        <taxon>Magnoliopsida</taxon>
        <taxon>eudicotyledons</taxon>
        <taxon>Gunneridae</taxon>
        <taxon>Pentapetalae</taxon>
        <taxon>rosids</taxon>
        <taxon>fabids</taxon>
        <taxon>Rosales</taxon>
        <taxon>Cannabaceae</taxon>
        <taxon>Cannabis</taxon>
    </lineage>
</organism>
<evidence type="ECO:0000256" key="4">
    <source>
        <dbReference type="ARBA" id="ARBA00022801"/>
    </source>
</evidence>
<protein>
    <recommendedName>
        <fullName evidence="8">Exonuclease domain-containing protein</fullName>
    </recommendedName>
</protein>
<dbReference type="AlphaFoldDB" id="A0A803PWB7"/>
<dbReference type="GO" id="GO:0003676">
    <property type="term" value="F:nucleic acid binding"/>
    <property type="evidence" value="ECO:0007669"/>
    <property type="project" value="InterPro"/>
</dbReference>
<keyword evidence="4" id="KW-0378">Hydrolase</keyword>
<dbReference type="SUPFAM" id="SSF53098">
    <property type="entry name" value="Ribonuclease H-like"/>
    <property type="match status" value="1"/>
</dbReference>
<dbReference type="Gramene" id="evm.model.06.1892">
    <property type="protein sequence ID" value="cds.evm.model.06.1892"/>
    <property type="gene ID" value="evm.TU.06.1892"/>
</dbReference>
<keyword evidence="6" id="KW-0460">Magnesium</keyword>
<dbReference type="Proteomes" id="UP000596661">
    <property type="component" value="Chromosome 6"/>
</dbReference>
<evidence type="ECO:0000256" key="3">
    <source>
        <dbReference type="ARBA" id="ARBA00022723"/>
    </source>
</evidence>
<dbReference type="InterPro" id="IPR012337">
    <property type="entry name" value="RNaseH-like_sf"/>
</dbReference>
<dbReference type="PANTHER" id="PTHR13058:SF19">
    <property type="entry name" value="LD40940P"/>
    <property type="match status" value="1"/>
</dbReference>
<dbReference type="Gene3D" id="3.30.420.10">
    <property type="entry name" value="Ribonuclease H-like superfamily/Ribonuclease H"/>
    <property type="match status" value="1"/>
</dbReference>
<evidence type="ECO:0000256" key="6">
    <source>
        <dbReference type="ARBA" id="ARBA00022842"/>
    </source>
</evidence>
<comment type="cofactor">
    <cofactor evidence="1">
        <name>Mg(2+)</name>
        <dbReference type="ChEBI" id="CHEBI:18420"/>
    </cofactor>
</comment>
<evidence type="ECO:0000313" key="10">
    <source>
        <dbReference type="Proteomes" id="UP000596661"/>
    </source>
</evidence>
<dbReference type="GO" id="GO:0046872">
    <property type="term" value="F:metal ion binding"/>
    <property type="evidence" value="ECO:0007669"/>
    <property type="project" value="UniProtKB-KW"/>
</dbReference>
<accession>A0A803PWB7</accession>
<sequence length="382" mass="42950">MIIAPMNLSIFHGSRCRVNTLAHLWSGSLHSWTRRHITTSKLHDPKVPGIGGGNTKKWTRRPITTKTEGSINTPQTSKLSSIRHEVLDETISATSSSLSIGKTEISQFQKLQYCEVQKEESYESLANLLTIICFDIETTGFSRDSDCVIEIALQVLRGGKNSTFQTLVNPNKFVPNTKVHGITSSMVNRRDVPRMKDLIPILLQYVSSHQMPGGKVLLVAHNARTFDVPFLISEFSRCSIEVPSDWLFLDTLPLARELMKIEGSKKASQKDLMEHFQIKREGDAHRAESDVKGLTLILRRLTFDLKLSTLDLLERFIEMAGHKVAHAVLKGPSVVKELCIGSVLALAAGSLWKMHHWNEQRKVRTFYDLLEKGEIGVVVQEE</sequence>
<dbReference type="InterPro" id="IPR040393">
    <property type="entry name" value="TREX1/2"/>
</dbReference>
<proteinExistence type="inferred from homology"/>
<dbReference type="GO" id="GO:0006308">
    <property type="term" value="P:DNA catabolic process"/>
    <property type="evidence" value="ECO:0007669"/>
    <property type="project" value="TreeGrafter"/>
</dbReference>
<evidence type="ECO:0000259" key="8">
    <source>
        <dbReference type="SMART" id="SM00479"/>
    </source>
</evidence>
<dbReference type="PANTHER" id="PTHR13058">
    <property type="entry name" value="THREE PRIME REPAIR EXONUCLEASE 1, 2"/>
    <property type="match status" value="1"/>
</dbReference>
<dbReference type="EMBL" id="UZAU01000619">
    <property type="status" value="NOT_ANNOTATED_CDS"/>
    <property type="molecule type" value="Genomic_DNA"/>
</dbReference>
<keyword evidence="10" id="KW-1185">Reference proteome</keyword>
<evidence type="ECO:0000256" key="5">
    <source>
        <dbReference type="ARBA" id="ARBA00022839"/>
    </source>
</evidence>
<name>A0A803PWB7_CANSA</name>
<evidence type="ECO:0000313" key="9">
    <source>
        <dbReference type="EnsemblPlants" id="cds.evm.model.06.1892"/>
    </source>
</evidence>
<dbReference type="InterPro" id="IPR013520">
    <property type="entry name" value="Ribonucl_H"/>
</dbReference>
<evidence type="ECO:0000256" key="7">
    <source>
        <dbReference type="ARBA" id="ARBA00025769"/>
    </source>
</evidence>
<dbReference type="SMART" id="SM00479">
    <property type="entry name" value="EXOIII"/>
    <property type="match status" value="1"/>
</dbReference>
<evidence type="ECO:0000256" key="2">
    <source>
        <dbReference type="ARBA" id="ARBA00022722"/>
    </source>
</evidence>
<evidence type="ECO:0000256" key="1">
    <source>
        <dbReference type="ARBA" id="ARBA00001946"/>
    </source>
</evidence>
<reference evidence="9" key="1">
    <citation type="submission" date="2018-11" db="EMBL/GenBank/DDBJ databases">
        <authorList>
            <person name="Grassa J C."/>
        </authorList>
    </citation>
    <scope>NUCLEOTIDE SEQUENCE [LARGE SCALE GENOMIC DNA]</scope>
</reference>
<keyword evidence="2" id="KW-0540">Nuclease</keyword>
<dbReference type="EnsemblPlants" id="evm.model.06.1892">
    <property type="protein sequence ID" value="cds.evm.model.06.1892"/>
    <property type="gene ID" value="evm.TU.06.1892"/>
</dbReference>
<dbReference type="InterPro" id="IPR036397">
    <property type="entry name" value="RNaseH_sf"/>
</dbReference>
<dbReference type="Pfam" id="PF00929">
    <property type="entry name" value="RNase_T"/>
    <property type="match status" value="1"/>
</dbReference>
<comment type="similarity">
    <text evidence="7">Belongs to the exonuclease superfamily. TREX family.</text>
</comment>
<feature type="domain" description="Exonuclease" evidence="8">
    <location>
        <begin position="130"/>
        <end position="307"/>
    </location>
</feature>
<keyword evidence="3" id="KW-0479">Metal-binding</keyword>
<reference evidence="9" key="2">
    <citation type="submission" date="2021-03" db="UniProtKB">
        <authorList>
            <consortium name="EnsemblPlants"/>
        </authorList>
    </citation>
    <scope>IDENTIFICATION</scope>
</reference>
<dbReference type="OMA" id="HGITTQM"/>
<dbReference type="GO" id="GO:0005737">
    <property type="term" value="C:cytoplasm"/>
    <property type="evidence" value="ECO:0007669"/>
    <property type="project" value="TreeGrafter"/>
</dbReference>
<dbReference type="CDD" id="cd06127">
    <property type="entry name" value="DEDDh"/>
    <property type="match status" value="1"/>
</dbReference>
<dbReference type="GO" id="GO:0008296">
    <property type="term" value="F:3'-5'-DNA exonuclease activity"/>
    <property type="evidence" value="ECO:0007669"/>
    <property type="project" value="TreeGrafter"/>
</dbReference>